<dbReference type="AlphaFoldDB" id="A0A1I0EKR8"/>
<evidence type="ECO:0000256" key="1">
    <source>
        <dbReference type="ARBA" id="ARBA00004442"/>
    </source>
</evidence>
<dbReference type="GO" id="GO:0009279">
    <property type="term" value="C:cell outer membrane"/>
    <property type="evidence" value="ECO:0007669"/>
    <property type="project" value="UniProtKB-SubCell"/>
</dbReference>
<dbReference type="OrthoDB" id="8562138at2"/>
<comment type="subcellular location">
    <subcellularLocation>
        <location evidence="1">Cell outer membrane</location>
    </subcellularLocation>
</comment>
<evidence type="ECO:0000256" key="5">
    <source>
        <dbReference type="ARBA" id="ARBA00023237"/>
    </source>
</evidence>
<proteinExistence type="inferred from homology"/>
<dbReference type="Gene3D" id="2.40.160.20">
    <property type="match status" value="1"/>
</dbReference>
<keyword evidence="3 6" id="KW-0732">Signal</keyword>
<protein>
    <submittedName>
        <fullName evidence="7">Outer membrane protein</fullName>
    </submittedName>
</protein>
<evidence type="ECO:0000256" key="4">
    <source>
        <dbReference type="ARBA" id="ARBA00023136"/>
    </source>
</evidence>
<dbReference type="RefSeq" id="WP_093321506.1">
    <property type="nucleotide sequence ID" value="NZ_FOHV01000028.1"/>
</dbReference>
<gene>
    <name evidence="7" type="ORF">SAMN02583745_02421</name>
</gene>
<dbReference type="Pfam" id="PF06629">
    <property type="entry name" value="MipA"/>
    <property type="match status" value="1"/>
</dbReference>
<evidence type="ECO:0000256" key="6">
    <source>
        <dbReference type="SAM" id="SignalP"/>
    </source>
</evidence>
<evidence type="ECO:0000313" key="8">
    <source>
        <dbReference type="Proteomes" id="UP000242642"/>
    </source>
</evidence>
<dbReference type="PANTHER" id="PTHR38776:SF1">
    <property type="entry name" value="MLTA-INTERACTING PROTEIN-RELATED"/>
    <property type="match status" value="1"/>
</dbReference>
<dbReference type="STRING" id="1123402.SAMN02583745_02421"/>
<dbReference type="Proteomes" id="UP000242642">
    <property type="component" value="Unassembled WGS sequence"/>
</dbReference>
<accession>A0A1I0EKR8</accession>
<dbReference type="EMBL" id="FOHV01000028">
    <property type="protein sequence ID" value="SET45790.1"/>
    <property type="molecule type" value="Genomic_DNA"/>
</dbReference>
<keyword evidence="4" id="KW-0472">Membrane</keyword>
<dbReference type="InterPro" id="IPR010583">
    <property type="entry name" value="MipA"/>
</dbReference>
<organism evidence="7 8">
    <name type="scientific">Thorsellia anophelis DSM 18579</name>
    <dbReference type="NCBI Taxonomy" id="1123402"/>
    <lineage>
        <taxon>Bacteria</taxon>
        <taxon>Pseudomonadati</taxon>
        <taxon>Pseudomonadota</taxon>
        <taxon>Gammaproteobacteria</taxon>
        <taxon>Enterobacterales</taxon>
        <taxon>Thorselliaceae</taxon>
        <taxon>Thorsellia</taxon>
    </lineage>
</organism>
<feature type="signal peptide" evidence="6">
    <location>
        <begin position="1"/>
        <end position="25"/>
    </location>
</feature>
<comment type="similarity">
    <text evidence="2">Belongs to the MipA/OmpV family.</text>
</comment>
<keyword evidence="5" id="KW-0998">Cell outer membrane</keyword>
<sequence length="249" mass="27129">MKKQMKPVMLSMVASTLFIAINANANVSLGLGVGYSTQPYLGVSNDVVPLPIVNFENEHFFIKSTKAGYFLWNDGQQKVNLNISYNGQSFRGRDSNDNRMRTLDRRQSTAMMGIGYDLSGVFGAVSADLSGDILNRSNGLIGDLNYSYPITNDLLTVAPSAGVNWNSGKFNDYHFGVSGNEATRSTLDAYKAGSGISPYMGVNLNYRMTDNWSAFGMAQHKFLSSQIKDSPMISSSGQSIFGGGFSYTF</sequence>
<evidence type="ECO:0000313" key="7">
    <source>
        <dbReference type="EMBL" id="SET45790.1"/>
    </source>
</evidence>
<name>A0A1I0EKR8_9GAMM</name>
<keyword evidence="8" id="KW-1185">Reference proteome</keyword>
<reference evidence="8" key="1">
    <citation type="submission" date="2016-10" db="EMBL/GenBank/DDBJ databases">
        <authorList>
            <person name="Varghese N."/>
            <person name="Submissions S."/>
        </authorList>
    </citation>
    <scope>NUCLEOTIDE SEQUENCE [LARGE SCALE GENOMIC DNA]</scope>
    <source>
        <strain evidence="8">DSM 18579</strain>
    </source>
</reference>
<feature type="chain" id="PRO_5017317994" evidence="6">
    <location>
        <begin position="26"/>
        <end position="249"/>
    </location>
</feature>
<evidence type="ECO:0000256" key="2">
    <source>
        <dbReference type="ARBA" id="ARBA00005722"/>
    </source>
</evidence>
<evidence type="ECO:0000256" key="3">
    <source>
        <dbReference type="ARBA" id="ARBA00022729"/>
    </source>
</evidence>
<dbReference type="PANTHER" id="PTHR38776">
    <property type="entry name" value="MLTA-INTERACTING PROTEIN-RELATED"/>
    <property type="match status" value="1"/>
</dbReference>
<dbReference type="GO" id="GO:0009252">
    <property type="term" value="P:peptidoglycan biosynthetic process"/>
    <property type="evidence" value="ECO:0007669"/>
    <property type="project" value="TreeGrafter"/>
</dbReference>